<keyword evidence="6" id="KW-0378">Hydrolase</keyword>
<dbReference type="PANTHER" id="PTHR47963">
    <property type="entry name" value="DEAD-BOX ATP-DEPENDENT RNA HELICASE 47, MITOCHONDRIAL"/>
    <property type="match status" value="1"/>
</dbReference>
<dbReference type="NCBIfam" id="TIGR01587">
    <property type="entry name" value="cas3_core"/>
    <property type="match status" value="1"/>
</dbReference>
<dbReference type="Gene3D" id="1.10.3210.30">
    <property type="match status" value="1"/>
</dbReference>
<dbReference type="InterPro" id="IPR027417">
    <property type="entry name" value="P-loop_NTPase"/>
</dbReference>
<dbReference type="InterPro" id="IPR001650">
    <property type="entry name" value="Helicase_C-like"/>
</dbReference>
<dbReference type="InterPro" id="IPR041372">
    <property type="entry name" value="Cas3_C"/>
</dbReference>
<dbReference type="InterPro" id="IPR006474">
    <property type="entry name" value="Helicase_Cas3_CRISPR-ass_core"/>
</dbReference>
<keyword evidence="9" id="KW-0051">Antiviral defense</keyword>
<evidence type="ECO:0000313" key="11">
    <source>
        <dbReference type="EMBL" id="QSB06523.1"/>
    </source>
</evidence>
<dbReference type="KEGG" id="nav:JQS30_06360"/>
<dbReference type="Proteomes" id="UP000662939">
    <property type="component" value="Chromosome"/>
</dbReference>
<dbReference type="Pfam" id="PF18019">
    <property type="entry name" value="Cas3_HD"/>
    <property type="match status" value="1"/>
</dbReference>
<dbReference type="Pfam" id="PF00270">
    <property type="entry name" value="DEAD"/>
    <property type="match status" value="1"/>
</dbReference>
<dbReference type="Gene3D" id="3.40.50.300">
    <property type="entry name" value="P-loop containing nucleotide triphosphate hydrolases"/>
    <property type="match status" value="2"/>
</dbReference>
<protein>
    <submittedName>
        <fullName evidence="11">CRISPR-associated helicase Cas3</fullName>
    </submittedName>
</protein>
<evidence type="ECO:0000256" key="9">
    <source>
        <dbReference type="ARBA" id="ARBA00023118"/>
    </source>
</evidence>
<dbReference type="EMBL" id="CP070496">
    <property type="protein sequence ID" value="QSB06523.1"/>
    <property type="molecule type" value="Genomic_DNA"/>
</dbReference>
<keyword evidence="12" id="KW-1185">Reference proteome</keyword>
<dbReference type="GO" id="GO:0004518">
    <property type="term" value="F:nuclease activity"/>
    <property type="evidence" value="ECO:0007669"/>
    <property type="project" value="UniProtKB-KW"/>
</dbReference>
<dbReference type="GO" id="GO:0003723">
    <property type="term" value="F:RNA binding"/>
    <property type="evidence" value="ECO:0007669"/>
    <property type="project" value="TreeGrafter"/>
</dbReference>
<dbReference type="PROSITE" id="PS51643">
    <property type="entry name" value="HD_CAS3"/>
    <property type="match status" value="1"/>
</dbReference>
<proteinExistence type="inferred from homology"/>
<evidence type="ECO:0000259" key="10">
    <source>
        <dbReference type="PROSITE" id="PS51643"/>
    </source>
</evidence>
<evidence type="ECO:0000256" key="6">
    <source>
        <dbReference type="ARBA" id="ARBA00022801"/>
    </source>
</evidence>
<dbReference type="GO" id="GO:0051607">
    <property type="term" value="P:defense response to virus"/>
    <property type="evidence" value="ECO:0007669"/>
    <property type="project" value="UniProtKB-KW"/>
</dbReference>
<gene>
    <name evidence="11" type="primary">cas3</name>
    <name evidence="11" type="ORF">JQS30_06360</name>
</gene>
<comment type="similarity">
    <text evidence="2">In the central section; belongs to the CRISPR-associated helicase Cas3 family.</text>
</comment>
<dbReference type="InterPro" id="IPR050547">
    <property type="entry name" value="DEAD_box_RNA_helicases"/>
</dbReference>
<sequence length="911" mass="100835">MEVLLDEYLVDLNIWGKSRGLNGDGEGLVTYPLVCHLIDASAFAGQVWDLYLSARLRVWLADQLSMSPQECRAFLMLLAGLHDVGKACPGFQRQLVGKEWSLPEGYLDEGDFRDHAMAGQLWLGAALAQKFEWHEDLAAAVAEVVGGHHGVFTFVKPLDYNPVKLKPKGLGVKAWGRQRVAMVTLMRRLVGPRRLPDRFPAEAQVLACAVVVLADWLASQSSYIKRRMADVPERGETAALAEFFEESAKAASVELNAAGLTRLVLAEGSFTEEFGFAPNRLQRSLETGLPGAVTGPGLLIVTEQTGLGKTEATLFASRLLAEASGSAGLAFLLPTMATSNAMEHRLVDYFERRAVGPASLNLVHSMAWLRRLREEREPQEATLWANERELTEVTEWLSGGKKAAFAPVCVGTIDQALLSVLPLKHNAFRMLAFANKTVVIDEVHAFDAYVRRLLCGFLAWCGHLGVPVVLMSATLSQPIARELAAAYLGRPSVPELELAYPGWAFVERGMSEPVVRSIPVDEADQRPLRIELRECATGDDGLDRGAALREVLTPLCQDRGSAAVVCTTVKEAQRTYLDVVAWVQEEGFDAEVVLLHSNMPLWQRESITDDIVSRFGKGGDRSGRTIVVSTQVVEQSVDIDMDLVVSDLAPWELLLQRAGRGHRHPQNDGSRPAWASAHRLVVLVPEGGSDPVMPKRWEYVYPPASLIRTHRLLHRQCDEPVIIPSDVQRLVDVVHTDQSLIAGFESAQQESRAREYLQRGEAGRFVVPDPGDFTTVEEYSGQDRLTEEPVTTRFNADSVRALPLFADGDELYLDPEARQPLPRPVRVKGRPRWSQDDLAAIIEHTVPVRRSLIQDKSGDLAAEPFEEWTQHRQLKHVLPLVHQISKGGEPRPARLAGKIFRLDRDLGLVVE</sequence>
<dbReference type="Pfam" id="PF18395">
    <property type="entry name" value="Cas3_C"/>
    <property type="match status" value="1"/>
</dbReference>
<dbReference type="InterPro" id="IPR011545">
    <property type="entry name" value="DEAD/DEAH_box_helicase_dom"/>
</dbReference>
<dbReference type="SUPFAM" id="SSF52540">
    <property type="entry name" value="P-loop containing nucleoside triphosphate hydrolases"/>
    <property type="match status" value="1"/>
</dbReference>
<reference evidence="11" key="1">
    <citation type="submission" date="2021-02" db="EMBL/GenBank/DDBJ databases">
        <title>Natronoglycomyces albus gen. nov., sp. nov, a haloalkaliphilic actinobacterium from a soda solonchak soil.</title>
        <authorList>
            <person name="Sorokin D.Y."/>
            <person name="Khijniak T.V."/>
            <person name="Zakharycheva A.P."/>
            <person name="Boueva O.V."/>
            <person name="Ariskina E.V."/>
            <person name="Hahnke R.L."/>
            <person name="Bunk B."/>
            <person name="Sproer C."/>
            <person name="Schumann P."/>
            <person name="Evtushenko L.I."/>
            <person name="Kublanov I.V."/>
        </authorList>
    </citation>
    <scope>NUCLEOTIDE SEQUENCE</scope>
    <source>
        <strain evidence="11">DSM 106290</strain>
    </source>
</reference>
<evidence type="ECO:0000256" key="3">
    <source>
        <dbReference type="ARBA" id="ARBA00022722"/>
    </source>
</evidence>
<dbReference type="SMART" id="SM00490">
    <property type="entry name" value="HELICc"/>
    <property type="match status" value="1"/>
</dbReference>
<dbReference type="NCBIfam" id="TIGR01596">
    <property type="entry name" value="cas3_HD"/>
    <property type="match status" value="1"/>
</dbReference>
<dbReference type="RefSeq" id="WP_213172534.1">
    <property type="nucleotide sequence ID" value="NZ_CP070496.1"/>
</dbReference>
<evidence type="ECO:0000313" key="12">
    <source>
        <dbReference type="Proteomes" id="UP000662939"/>
    </source>
</evidence>
<dbReference type="CDD" id="cd09641">
    <property type="entry name" value="Cas3''_I"/>
    <property type="match status" value="1"/>
</dbReference>
<evidence type="ECO:0000256" key="7">
    <source>
        <dbReference type="ARBA" id="ARBA00022806"/>
    </source>
</evidence>
<feature type="domain" description="HD Cas3-type" evidence="10">
    <location>
        <begin position="26"/>
        <end position="217"/>
    </location>
</feature>
<keyword evidence="4" id="KW-0479">Metal-binding</keyword>
<dbReference type="GO" id="GO:0005524">
    <property type="term" value="F:ATP binding"/>
    <property type="evidence" value="ECO:0007669"/>
    <property type="project" value="UniProtKB-KW"/>
</dbReference>
<dbReference type="GO" id="GO:0046872">
    <property type="term" value="F:metal ion binding"/>
    <property type="evidence" value="ECO:0007669"/>
    <property type="project" value="UniProtKB-KW"/>
</dbReference>
<evidence type="ECO:0000256" key="4">
    <source>
        <dbReference type="ARBA" id="ARBA00022723"/>
    </source>
</evidence>
<evidence type="ECO:0000256" key="1">
    <source>
        <dbReference type="ARBA" id="ARBA00006847"/>
    </source>
</evidence>
<evidence type="ECO:0000256" key="8">
    <source>
        <dbReference type="ARBA" id="ARBA00022840"/>
    </source>
</evidence>
<dbReference type="InterPro" id="IPR014001">
    <property type="entry name" value="Helicase_ATP-bd"/>
</dbReference>
<keyword evidence="8" id="KW-0067">ATP-binding</keyword>
<keyword evidence="7" id="KW-0347">Helicase</keyword>
<keyword evidence="3" id="KW-0540">Nuclease</keyword>
<accession>A0A895XSP2</accession>
<evidence type="ECO:0000256" key="2">
    <source>
        <dbReference type="ARBA" id="ARBA00009046"/>
    </source>
</evidence>
<dbReference type="Pfam" id="PF22590">
    <property type="entry name" value="Cas3-like_C_2"/>
    <property type="match status" value="1"/>
</dbReference>
<dbReference type="InterPro" id="IPR054712">
    <property type="entry name" value="Cas3-like_dom"/>
</dbReference>
<dbReference type="AlphaFoldDB" id="A0A895XSP2"/>
<comment type="similarity">
    <text evidence="1">In the N-terminal section; belongs to the CRISPR-associated nuclease Cas3-HD family.</text>
</comment>
<evidence type="ECO:0000256" key="5">
    <source>
        <dbReference type="ARBA" id="ARBA00022741"/>
    </source>
</evidence>
<dbReference type="PANTHER" id="PTHR47963:SF9">
    <property type="entry name" value="CRISPR-ASSOCIATED ENDONUCLEASE_HELICASE CAS3"/>
    <property type="match status" value="1"/>
</dbReference>
<keyword evidence="5" id="KW-0547">Nucleotide-binding</keyword>
<dbReference type="InterPro" id="IPR006483">
    <property type="entry name" value="CRISPR-assoc_Cas3_HD"/>
</dbReference>
<dbReference type="InterPro" id="IPR038257">
    <property type="entry name" value="CRISPR-assoc_Cas3_HD_sf"/>
</dbReference>
<organism evidence="11 12">
    <name type="scientific">Natronoglycomyces albus</name>
    <dbReference type="NCBI Taxonomy" id="2811108"/>
    <lineage>
        <taxon>Bacteria</taxon>
        <taxon>Bacillati</taxon>
        <taxon>Actinomycetota</taxon>
        <taxon>Actinomycetes</taxon>
        <taxon>Glycomycetales</taxon>
        <taxon>Glycomycetaceae</taxon>
        <taxon>Natronoglycomyces</taxon>
    </lineage>
</organism>
<dbReference type="GO" id="GO:0003724">
    <property type="term" value="F:RNA helicase activity"/>
    <property type="evidence" value="ECO:0007669"/>
    <property type="project" value="TreeGrafter"/>
</dbReference>
<name>A0A895XSP2_9ACTN</name>
<dbReference type="SMART" id="SM00487">
    <property type="entry name" value="DEXDc"/>
    <property type="match status" value="1"/>
</dbReference>
<dbReference type="GO" id="GO:0016787">
    <property type="term" value="F:hydrolase activity"/>
    <property type="evidence" value="ECO:0007669"/>
    <property type="project" value="UniProtKB-KW"/>
</dbReference>